<sequence>MIDPVLILLAALLSAAAVAVAALLARWPASPLAVSAAGVFAAVVGWRLLANVWLLNEDFMPAVSVGDVICLIAGGLPPALVAAAMRPLARTSLVVAAGTVVAFLVNVVVL</sequence>
<dbReference type="KEGG" id="satk:SA2016_2261"/>
<keyword evidence="1" id="KW-1133">Transmembrane helix</keyword>
<feature type="transmembrane region" description="Helical" evidence="1">
    <location>
        <begin position="62"/>
        <end position="85"/>
    </location>
</feature>
<keyword evidence="1" id="KW-0812">Transmembrane</keyword>
<feature type="transmembrane region" description="Helical" evidence="1">
    <location>
        <begin position="31"/>
        <end position="50"/>
    </location>
</feature>
<protein>
    <submittedName>
        <fullName evidence="2">Uncharacterized protein</fullName>
    </submittedName>
</protein>
<accession>A0A127A0H7</accession>
<dbReference type="AlphaFoldDB" id="A0A127A0H7"/>
<evidence type="ECO:0000313" key="2">
    <source>
        <dbReference type="EMBL" id="AMM32930.1"/>
    </source>
</evidence>
<feature type="transmembrane region" description="Helical" evidence="1">
    <location>
        <begin position="91"/>
        <end position="109"/>
    </location>
</feature>
<organism evidence="2 3">
    <name type="scientific">Sinomonas atrocyanea</name>
    <dbReference type="NCBI Taxonomy" id="37927"/>
    <lineage>
        <taxon>Bacteria</taxon>
        <taxon>Bacillati</taxon>
        <taxon>Actinomycetota</taxon>
        <taxon>Actinomycetes</taxon>
        <taxon>Micrococcales</taxon>
        <taxon>Micrococcaceae</taxon>
        <taxon>Sinomonas</taxon>
    </lineage>
</organism>
<name>A0A127A0H7_9MICC</name>
<reference evidence="2 3" key="1">
    <citation type="submission" date="2016-02" db="EMBL/GenBank/DDBJ databases">
        <title>Complete genome of Sinomonas atrocyanea KCTC 3377.</title>
        <authorList>
            <person name="Kim K.M."/>
        </authorList>
    </citation>
    <scope>NUCLEOTIDE SEQUENCE [LARGE SCALE GENOMIC DNA]</scope>
    <source>
        <strain evidence="2 3">KCTC 3377</strain>
    </source>
</reference>
<proteinExistence type="predicted"/>
<dbReference type="Proteomes" id="UP000070134">
    <property type="component" value="Chromosome"/>
</dbReference>
<evidence type="ECO:0000313" key="3">
    <source>
        <dbReference type="Proteomes" id="UP000070134"/>
    </source>
</evidence>
<keyword evidence="1" id="KW-0472">Membrane</keyword>
<dbReference type="STRING" id="37927.SA2016_2261"/>
<dbReference type="RefSeq" id="WP_066498074.1">
    <property type="nucleotide sequence ID" value="NZ_BJMO01000095.1"/>
</dbReference>
<keyword evidence="3" id="KW-1185">Reference proteome</keyword>
<gene>
    <name evidence="2" type="ORF">SA2016_2261</name>
</gene>
<dbReference type="EMBL" id="CP014518">
    <property type="protein sequence ID" value="AMM32930.1"/>
    <property type="molecule type" value="Genomic_DNA"/>
</dbReference>
<evidence type="ECO:0000256" key="1">
    <source>
        <dbReference type="SAM" id="Phobius"/>
    </source>
</evidence>